<dbReference type="Pfam" id="PF06213">
    <property type="entry name" value="CobT"/>
    <property type="match status" value="1"/>
</dbReference>
<evidence type="ECO:0000259" key="3">
    <source>
        <dbReference type="Pfam" id="PF11775"/>
    </source>
</evidence>
<dbReference type="PANTHER" id="PTHR41248:SF1">
    <property type="entry name" value="NORD PROTEIN"/>
    <property type="match status" value="1"/>
</dbReference>
<evidence type="ECO:0000313" key="4">
    <source>
        <dbReference type="EMBL" id="TPW35749.1"/>
    </source>
</evidence>
<reference evidence="4 5" key="1">
    <citation type="submission" date="2019-03" db="EMBL/GenBank/DDBJ databases">
        <title>The complete genome sequence of Neokomagataea sp. Jb2 NBRC113641.</title>
        <authorList>
            <person name="Chua K.-O."/>
            <person name="Chan K.-G."/>
            <person name="See-Too W.-S."/>
        </authorList>
    </citation>
    <scope>NUCLEOTIDE SEQUENCE [LARGE SCALE GENOMIC DNA]</scope>
    <source>
        <strain evidence="4 5">Jb2</strain>
    </source>
</reference>
<dbReference type="GO" id="GO:0009236">
    <property type="term" value="P:cobalamin biosynthetic process"/>
    <property type="evidence" value="ECO:0007669"/>
    <property type="project" value="InterPro"/>
</dbReference>
<feature type="region of interest" description="Disordered" evidence="2">
    <location>
        <begin position="213"/>
        <end position="295"/>
    </location>
</feature>
<dbReference type="InterPro" id="IPR036465">
    <property type="entry name" value="vWFA_dom_sf"/>
</dbReference>
<dbReference type="InterPro" id="IPR025861">
    <property type="entry name" value="CobT_VWA_dom"/>
</dbReference>
<dbReference type="InterPro" id="IPR051928">
    <property type="entry name" value="NorD/CobT"/>
</dbReference>
<dbReference type="InterPro" id="IPR006538">
    <property type="entry name" value="CobT"/>
</dbReference>
<feature type="coiled-coil region" evidence="1">
    <location>
        <begin position="361"/>
        <end position="388"/>
    </location>
</feature>
<feature type="region of interest" description="Disordered" evidence="2">
    <location>
        <begin position="314"/>
        <end position="343"/>
    </location>
</feature>
<name>A0A506UR49_9PROT</name>
<evidence type="ECO:0000313" key="5">
    <source>
        <dbReference type="Proteomes" id="UP000315037"/>
    </source>
</evidence>
<proteinExistence type="predicted"/>
<keyword evidence="5" id="KW-1185">Reference proteome</keyword>
<dbReference type="Pfam" id="PF11775">
    <property type="entry name" value="CobT_C"/>
    <property type="match status" value="1"/>
</dbReference>
<dbReference type="SUPFAM" id="SSF53300">
    <property type="entry name" value="vWA-like"/>
    <property type="match status" value="1"/>
</dbReference>
<gene>
    <name evidence="4" type="ORF">E3202_02040</name>
</gene>
<evidence type="ECO:0000256" key="2">
    <source>
        <dbReference type="SAM" id="MobiDB-lite"/>
    </source>
</evidence>
<accession>A0A506UR49</accession>
<dbReference type="Proteomes" id="UP000315037">
    <property type="component" value="Unassembled WGS sequence"/>
</dbReference>
<dbReference type="Gene3D" id="3.40.50.410">
    <property type="entry name" value="von Willebrand factor, type A domain"/>
    <property type="match status" value="1"/>
</dbReference>
<feature type="domain" description="Cobalamin biosynthesis protein CobT VWA" evidence="3">
    <location>
        <begin position="432"/>
        <end position="648"/>
    </location>
</feature>
<keyword evidence="1" id="KW-0175">Coiled coil</keyword>
<sequence length="671" mass="73701">MSSSPLSTSLDDTQRLKTVLATVARTLSGREHTAAAKAMDTGVSVIEGASDRKQTRQLMRGESDSRALYQRHHDFNAASEAFLPGAPPPLPGSRTHAVLEQMERYRCEAHGSRDFPGIQANLYSVLEARLGRLGTGNMNEKSAMPSGLALELLTWEALNERPLPASLTGESFKHWRSNLSPTARNLLARMRAAEGDQRQFQALSRQFLEAGLSTAQEPSARFDSEPSDRPQSTAADQDSERSSPAQTPEAPEKRGESVTEIQPVPSEPALHSGSHGPTEEGSLDKPGASGTLDTLSTPLSSEELEALLAWGGEQEDTEAAEAKTTSEESPLQGEEPTGSKERSAGYHVYTTCYDEEVEAAALCDAEELQELQEELEALSVQTQNVVNRLGHRLQHRLQAQQQRHWSFDQEEGLLDAARLPRLITTPGLGLTYKRESESSFRDTVVTLLLDNSGSMRGRPIATAALCAGILSRTLERCNVKVEILGFTTRAWKGGQSRKQWLSEDRPPHPGRLNDLRHIIYKSADQPWRRARHNLGVMLKEGLLKENIDGEALLWAAGRLKQRPEKRRILLVVSDGAPVDDSTSSANGPDFLDAHLREVVTQLEADPALELRAIGIGHDVTRTYAHSVTIRHAEDLGDTLIRQLDSLFVSPAGLRRKTGNRRSRPAGREVGR</sequence>
<dbReference type="PANTHER" id="PTHR41248">
    <property type="entry name" value="NORD PROTEIN"/>
    <property type="match status" value="1"/>
</dbReference>
<comment type="caution">
    <text evidence="4">The sequence shown here is derived from an EMBL/GenBank/DDBJ whole genome shotgun (WGS) entry which is preliminary data.</text>
</comment>
<organism evidence="4 5">
    <name type="scientific">Oecophyllibacter saccharovorans</name>
    <dbReference type="NCBI Taxonomy" id="2558360"/>
    <lineage>
        <taxon>Bacteria</taxon>
        <taxon>Pseudomonadati</taxon>
        <taxon>Pseudomonadota</taxon>
        <taxon>Alphaproteobacteria</taxon>
        <taxon>Acetobacterales</taxon>
        <taxon>Acetobacteraceae</taxon>
        <taxon>Oecophyllibacter</taxon>
    </lineage>
</organism>
<protein>
    <submittedName>
        <fullName evidence="4">Cobaltochelatase subunit CobT</fullName>
    </submittedName>
</protein>
<feature type="compositionally biased region" description="Polar residues" evidence="2">
    <location>
        <begin position="229"/>
        <end position="246"/>
    </location>
</feature>
<dbReference type="PIRSF" id="PIRSF031715">
    <property type="entry name" value="Cob_chel_CobT"/>
    <property type="match status" value="1"/>
</dbReference>
<dbReference type="CDD" id="cd01454">
    <property type="entry name" value="vWA_norD_type"/>
    <property type="match status" value="1"/>
</dbReference>
<dbReference type="RefSeq" id="WP_165600205.1">
    <property type="nucleotide sequence ID" value="NZ_SORZ01000001.1"/>
</dbReference>
<evidence type="ECO:0000256" key="1">
    <source>
        <dbReference type="SAM" id="Coils"/>
    </source>
</evidence>
<dbReference type="EMBL" id="SORZ01000001">
    <property type="protein sequence ID" value="TPW35749.1"/>
    <property type="molecule type" value="Genomic_DNA"/>
</dbReference>
<dbReference type="AlphaFoldDB" id="A0A506UR49"/>